<dbReference type="AlphaFoldDB" id="A0A1Q9JEL2"/>
<dbReference type="EMBL" id="MJIE01000001">
    <property type="protein sequence ID" value="OLR54682.1"/>
    <property type="molecule type" value="Genomic_DNA"/>
</dbReference>
<protein>
    <submittedName>
        <fullName evidence="1">Uncharacterized protein</fullName>
    </submittedName>
</protein>
<gene>
    <name evidence="1" type="ORF">BHK98_00390</name>
</gene>
<evidence type="ECO:0000313" key="2">
    <source>
        <dbReference type="Proteomes" id="UP000187404"/>
    </source>
</evidence>
<keyword evidence="2" id="KW-1185">Reference proteome</keyword>
<reference evidence="1 2" key="1">
    <citation type="journal article" date="2016" name="Appl. Environ. Microbiol.">
        <title>Function and Phylogeny of Bacterial Butyryl Coenzyme A:Acetate Transferases and Their Diversity in the Proximal Colon of Swine.</title>
        <authorList>
            <person name="Trachsel J."/>
            <person name="Bayles D.O."/>
            <person name="Looft T."/>
            <person name="Levine U.Y."/>
            <person name="Allen H.K."/>
        </authorList>
    </citation>
    <scope>NUCLEOTIDE SEQUENCE [LARGE SCALE GENOMIC DNA]</scope>
    <source>
        <strain evidence="1 2">68-3-10</strain>
    </source>
</reference>
<comment type="caution">
    <text evidence="1">The sequence shown here is derived from an EMBL/GenBank/DDBJ whole genome shotgun (WGS) entry which is preliminary data.</text>
</comment>
<organism evidence="1 2">
    <name type="scientific">Hornefia porci</name>
    <dbReference type="NCBI Taxonomy" id="2652292"/>
    <lineage>
        <taxon>Bacteria</taxon>
        <taxon>Bacillati</taxon>
        <taxon>Bacillota</taxon>
        <taxon>Clostridia</taxon>
        <taxon>Peptostreptococcales</taxon>
        <taxon>Anaerovoracaceae</taxon>
        <taxon>Hornefia</taxon>
    </lineage>
</organism>
<dbReference type="Proteomes" id="UP000187404">
    <property type="component" value="Unassembled WGS sequence"/>
</dbReference>
<sequence length="69" mass="7322">MHASPFLHKIRRGAQISSARQTGLSALRAERDGTGSACAKADDPAALRAGAGAWIRYDREYFSASSLAT</sequence>
<accession>A0A1Q9JEL2</accession>
<name>A0A1Q9JEL2_9FIRM</name>
<proteinExistence type="predicted"/>
<evidence type="ECO:0000313" key="1">
    <source>
        <dbReference type="EMBL" id="OLR54682.1"/>
    </source>
</evidence>